<name>A0ABX7GWX7_9GAMM</name>
<accession>A0ABX7GWX7</accession>
<dbReference type="Pfam" id="PF00590">
    <property type="entry name" value="TP_methylase"/>
    <property type="match status" value="1"/>
</dbReference>
<dbReference type="InterPro" id="IPR000878">
    <property type="entry name" value="4pyrrol_Mease"/>
</dbReference>
<evidence type="ECO:0000259" key="1">
    <source>
        <dbReference type="Pfam" id="PF00590"/>
    </source>
</evidence>
<evidence type="ECO:0000313" key="3">
    <source>
        <dbReference type="Proteomes" id="UP000663181"/>
    </source>
</evidence>
<dbReference type="SUPFAM" id="SSF53790">
    <property type="entry name" value="Tetrapyrrole methylase"/>
    <property type="match status" value="1"/>
</dbReference>
<reference evidence="2 3" key="1">
    <citation type="submission" date="2020-10" db="EMBL/GenBank/DDBJ databases">
        <title>Phylogeny of dyella-like bacteria.</title>
        <authorList>
            <person name="Fu J."/>
        </authorList>
    </citation>
    <scope>NUCLEOTIDE SEQUENCE [LARGE SCALE GENOMIC DNA]</scope>
    <source>
        <strain evidence="2 3">DHOB09</strain>
    </source>
</reference>
<keyword evidence="3" id="KW-1185">Reference proteome</keyword>
<protein>
    <recommendedName>
        <fullName evidence="1">Tetrapyrrole methylase domain-containing protein</fullName>
    </recommendedName>
</protein>
<feature type="domain" description="Tetrapyrrole methylase" evidence="1">
    <location>
        <begin position="88"/>
        <end position="304"/>
    </location>
</feature>
<proteinExistence type="predicted"/>
<dbReference type="CDD" id="cd19916">
    <property type="entry name" value="OphMA_like"/>
    <property type="match status" value="1"/>
</dbReference>
<dbReference type="InterPro" id="IPR014777">
    <property type="entry name" value="4pyrrole_Mease_sub1"/>
</dbReference>
<gene>
    <name evidence="2" type="ORF">ISN74_05495</name>
</gene>
<dbReference type="InterPro" id="IPR035996">
    <property type="entry name" value="4pyrrol_Methylase_sf"/>
</dbReference>
<sequence>MKAAKTLDRVVSETDLGQVFPETRQHVDKRSSAARGAPWFRITKFIQLTHGRSDLAKVARPTLADRQYCAGSRTRDKTLNKASSRGSLVCVGIGITLGSHISPLARSHIEQADVIFMGVSDGVVELWLKGMNKDARSLQPYYSEGKSRLDTYRQMVEAMMAEVRIGKRVCGVFYGHPGVFAWAPHKAIEIARQEGYSAHMEPGISAEDCLYADVGIDPGTFGCQHFETSQFMIYQRCIDPSAWLILWQVGLAGDKTNRRFATGPAYRQVLVDVLARNYPLDHEVILYRAATLPIQSPRIRRLTLQALPQADVNSPDTLAIPPARSIQVDMDILRRLDALDREAAES</sequence>
<dbReference type="Proteomes" id="UP000663181">
    <property type="component" value="Chromosome"/>
</dbReference>
<dbReference type="Gene3D" id="3.40.1010.10">
    <property type="entry name" value="Cobalt-precorrin-4 Transmethylase, Domain 1"/>
    <property type="match status" value="1"/>
</dbReference>
<evidence type="ECO:0000313" key="2">
    <source>
        <dbReference type="EMBL" id="QRN54810.1"/>
    </source>
</evidence>
<organism evidence="2 3">
    <name type="scientific">Dyella caseinilytica</name>
    <dbReference type="NCBI Taxonomy" id="1849581"/>
    <lineage>
        <taxon>Bacteria</taxon>
        <taxon>Pseudomonadati</taxon>
        <taxon>Pseudomonadota</taxon>
        <taxon>Gammaproteobacteria</taxon>
        <taxon>Lysobacterales</taxon>
        <taxon>Rhodanobacteraceae</taxon>
        <taxon>Dyella</taxon>
    </lineage>
</organism>
<dbReference type="EMBL" id="CP064030">
    <property type="protein sequence ID" value="QRN54810.1"/>
    <property type="molecule type" value="Genomic_DNA"/>
</dbReference>